<feature type="transmembrane region" description="Helical" evidence="10">
    <location>
        <begin position="157"/>
        <end position="180"/>
    </location>
</feature>
<evidence type="ECO:0000256" key="3">
    <source>
        <dbReference type="ARBA" id="ARBA00022448"/>
    </source>
</evidence>
<dbReference type="GO" id="GO:1990246">
    <property type="term" value="C:uniplex complex"/>
    <property type="evidence" value="ECO:0007669"/>
    <property type="project" value="TreeGrafter"/>
</dbReference>
<evidence type="ECO:0000313" key="13">
    <source>
        <dbReference type="Proteomes" id="UP000770717"/>
    </source>
</evidence>
<evidence type="ECO:0000256" key="8">
    <source>
        <dbReference type="ARBA" id="ARBA00023065"/>
    </source>
</evidence>
<keyword evidence="5 10" id="KW-0812">Transmembrane</keyword>
<dbReference type="Pfam" id="PF04678">
    <property type="entry name" value="MCU"/>
    <property type="match status" value="1"/>
</dbReference>
<keyword evidence="10" id="KW-0496">Mitochondrion</keyword>
<evidence type="ECO:0000313" key="12">
    <source>
        <dbReference type="EMBL" id="KAG9480211.1"/>
    </source>
</evidence>
<keyword evidence="13" id="KW-1185">Reference proteome</keyword>
<evidence type="ECO:0000256" key="4">
    <source>
        <dbReference type="ARBA" id="ARBA00022568"/>
    </source>
</evidence>
<dbReference type="Proteomes" id="UP000770717">
    <property type="component" value="Unassembled WGS sequence"/>
</dbReference>
<feature type="domain" description="Calcium uniporter protein C-terminal" evidence="11">
    <location>
        <begin position="51"/>
        <end position="240"/>
    </location>
</feature>
<evidence type="ECO:0000256" key="1">
    <source>
        <dbReference type="ARBA" id="ARBA00004141"/>
    </source>
</evidence>
<evidence type="ECO:0000256" key="6">
    <source>
        <dbReference type="ARBA" id="ARBA00022837"/>
    </source>
</evidence>
<keyword evidence="4 10" id="KW-0109">Calcium transport</keyword>
<dbReference type="EMBL" id="WNTK01000007">
    <property type="protein sequence ID" value="KAG9480211.1"/>
    <property type="molecule type" value="Genomic_DNA"/>
</dbReference>
<dbReference type="OrthoDB" id="278338at2759"/>
<comment type="function">
    <text evidence="10">Mitochondrial inner membrane calcium uniporter that mediates calcium uptake into mitochondria. Mitochondrial calcium homeostasis plays key roles in cellular physiology and regulates cell bioenergetics, cytoplasmic calcium signals and activation of cell death pathways.</text>
</comment>
<dbReference type="InterPro" id="IPR006769">
    <property type="entry name" value="MCU_C"/>
</dbReference>
<dbReference type="GO" id="GO:0019855">
    <property type="term" value="F:calcium channel inhibitor activity"/>
    <property type="evidence" value="ECO:0007669"/>
    <property type="project" value="TreeGrafter"/>
</dbReference>
<comment type="similarity">
    <text evidence="2 10">Belongs to the MCU (TC 1.A.77) family.</text>
</comment>
<dbReference type="GO" id="GO:0036444">
    <property type="term" value="P:calcium import into the mitochondrion"/>
    <property type="evidence" value="ECO:0007669"/>
    <property type="project" value="TreeGrafter"/>
</dbReference>
<keyword evidence="8 10" id="KW-0406">Ion transport</keyword>
<evidence type="ECO:0000256" key="7">
    <source>
        <dbReference type="ARBA" id="ARBA00022989"/>
    </source>
</evidence>
<feature type="transmembrane region" description="Helical" evidence="10">
    <location>
        <begin position="186"/>
        <end position="204"/>
    </location>
</feature>
<organism evidence="12 13">
    <name type="scientific">Eleutherodactylus coqui</name>
    <name type="common">Puerto Rican coqui</name>
    <dbReference type="NCBI Taxonomy" id="57060"/>
    <lineage>
        <taxon>Eukaryota</taxon>
        <taxon>Metazoa</taxon>
        <taxon>Chordata</taxon>
        <taxon>Craniata</taxon>
        <taxon>Vertebrata</taxon>
        <taxon>Euteleostomi</taxon>
        <taxon>Amphibia</taxon>
        <taxon>Batrachia</taxon>
        <taxon>Anura</taxon>
        <taxon>Neobatrachia</taxon>
        <taxon>Hyloidea</taxon>
        <taxon>Eleutherodactylidae</taxon>
        <taxon>Eleutherodactylinae</taxon>
        <taxon>Eleutherodactylus</taxon>
        <taxon>Eleutherodactylus</taxon>
    </lineage>
</organism>
<comment type="domain">
    <text evidence="10">The selectivity filter, in which calcium ions are arranged in single file, is composed of two acidic rings separated by one helical turn along the central axis of the channel pore.</text>
</comment>
<keyword evidence="10" id="KW-0407">Ion channel</keyword>
<keyword evidence="7 10" id="KW-1133">Transmembrane helix</keyword>
<dbReference type="InterPro" id="IPR039055">
    <property type="entry name" value="MCU_fam"/>
</dbReference>
<keyword evidence="6 10" id="KW-0106">Calcium</keyword>
<sequence length="271" mass="31428">MLMVDFSTVNLKAGCGFSDSSPLPGSSMTTDPSVYSYFSVVTNTSPFLPLDGTKFSSSTLMNVLLKNDFQLVINKSTHYIRPPPIENLQADCSEQLDPLKCMIQDLHTVFYYDEYLLHKEQQFLQRLESLKEELQPLEEMKRHIVSLAEARTSRLKWVGLALLSTQGGALAWLTWWVYSWDIMEPVTYFITYGSAIAFYAYFLLTKIDYVYPEVSDRQFLHAFHRKAKGKKFDIEKYNKLRNDLAETEESLRRLRNPLQLKLPIEQLHAQE</sequence>
<keyword evidence="3 10" id="KW-0813">Transport</keyword>
<name>A0A8J6F476_ELECQ</name>
<evidence type="ECO:0000256" key="10">
    <source>
        <dbReference type="RuleBase" id="RU367035"/>
    </source>
</evidence>
<evidence type="ECO:0000256" key="9">
    <source>
        <dbReference type="ARBA" id="ARBA00023136"/>
    </source>
</evidence>
<dbReference type="AlphaFoldDB" id="A0A8J6F476"/>
<evidence type="ECO:0000256" key="2">
    <source>
        <dbReference type="ARBA" id="ARBA00005653"/>
    </source>
</evidence>
<comment type="subcellular location">
    <subcellularLocation>
        <location evidence="1">Membrane</location>
        <topology evidence="1">Multi-pass membrane protein</topology>
    </subcellularLocation>
    <subcellularLocation>
        <location evidence="10">Mitochondrion inner membrane</location>
        <topology evidence="10">Multi-pass membrane protein</topology>
    </subcellularLocation>
</comment>
<gene>
    <name evidence="12" type="ORF">GDO78_011955</name>
</gene>
<keyword evidence="10" id="KW-0999">Mitochondrion inner membrane</keyword>
<accession>A0A8J6F476</accession>
<dbReference type="GO" id="GO:0005262">
    <property type="term" value="F:calcium channel activity"/>
    <property type="evidence" value="ECO:0007669"/>
    <property type="project" value="UniProtKB-UniRule"/>
</dbReference>
<evidence type="ECO:0000259" key="11">
    <source>
        <dbReference type="Pfam" id="PF04678"/>
    </source>
</evidence>
<keyword evidence="10" id="KW-0107">Calcium channel</keyword>
<keyword evidence="9 10" id="KW-0472">Membrane</keyword>
<dbReference type="GO" id="GO:0015292">
    <property type="term" value="F:uniporter activity"/>
    <property type="evidence" value="ECO:0007669"/>
    <property type="project" value="UniProtKB-UniRule"/>
</dbReference>
<dbReference type="PANTHER" id="PTHR13462:SF6">
    <property type="entry name" value="CALCIUM UNIPORTER REGULATORY SUBUNIT MCUB, MITOCHONDRIAL"/>
    <property type="match status" value="1"/>
</dbReference>
<reference evidence="12" key="1">
    <citation type="thesis" date="2020" institute="ProQuest LLC" country="789 East Eisenhower Parkway, Ann Arbor, MI, USA">
        <title>Comparative Genomics and Chromosome Evolution.</title>
        <authorList>
            <person name="Mudd A.B."/>
        </authorList>
    </citation>
    <scope>NUCLEOTIDE SEQUENCE</scope>
    <source>
        <strain evidence="12">HN-11 Male</strain>
        <tissue evidence="12">Kidney and liver</tissue>
    </source>
</reference>
<comment type="caution">
    <text evidence="12">The sequence shown here is derived from an EMBL/GenBank/DDBJ whole genome shotgun (WGS) entry which is preliminary data.</text>
</comment>
<dbReference type="GO" id="GO:0051560">
    <property type="term" value="P:mitochondrial calcium ion homeostasis"/>
    <property type="evidence" value="ECO:0007669"/>
    <property type="project" value="UniProtKB-UniRule"/>
</dbReference>
<dbReference type="PANTHER" id="PTHR13462">
    <property type="entry name" value="CALCIUM UNIPORTER PROTEIN, MITOCHONDRIAL"/>
    <property type="match status" value="1"/>
</dbReference>
<protein>
    <recommendedName>
        <fullName evidence="10">Calcium uniporter protein</fullName>
    </recommendedName>
</protein>
<proteinExistence type="inferred from homology"/>
<evidence type="ECO:0000256" key="5">
    <source>
        <dbReference type="ARBA" id="ARBA00022692"/>
    </source>
</evidence>